<accession>A0ABD4TYS7</accession>
<sequence>MTKGLIVFYIAIIAYVLYVTYTNKGGFYFLLGFFVLYVYSLNRDRGKRTPTNSRYRGFFRTDRGDRMD</sequence>
<dbReference type="EMBL" id="VSZY01000013">
    <property type="protein sequence ID" value="MCU9969301.1"/>
    <property type="molecule type" value="Genomic_DNA"/>
</dbReference>
<keyword evidence="1" id="KW-1133">Transmembrane helix</keyword>
<name>A0ABD4TYS7_9ACTO</name>
<dbReference type="Proteomes" id="UP001209486">
    <property type="component" value="Unassembled WGS sequence"/>
</dbReference>
<organism evidence="2 3">
    <name type="scientific">Mobiluncus mulieris</name>
    <dbReference type="NCBI Taxonomy" id="2052"/>
    <lineage>
        <taxon>Bacteria</taxon>
        <taxon>Bacillati</taxon>
        <taxon>Actinomycetota</taxon>
        <taxon>Actinomycetes</taxon>
        <taxon>Actinomycetales</taxon>
        <taxon>Actinomycetaceae</taxon>
        <taxon>Mobiluncus</taxon>
    </lineage>
</organism>
<dbReference type="AlphaFoldDB" id="A0ABD4TYS7"/>
<reference evidence="2 3" key="1">
    <citation type="submission" date="2019-08" db="EMBL/GenBank/DDBJ databases">
        <title>Comparison of rpoB and gyrB Sequences from Mobiluncus Species and Development of a Multiplex PCR Method for Clinical Detection of Mobiluncus curtisii and Mobiluncus mulieris.</title>
        <authorList>
            <person name="Yang L."/>
            <person name="Shen Y."/>
            <person name="Xu G."/>
            <person name="Shu L.-B."/>
            <person name="Hu J."/>
            <person name="Zhang R."/>
            <person name="Wang Y."/>
            <person name="Zhou H.-W."/>
            <person name="Zhang X."/>
        </authorList>
    </citation>
    <scope>NUCLEOTIDE SEQUENCE [LARGE SCALE GENOMIC DNA]</scope>
    <source>
        <strain evidence="2 3">M26</strain>
    </source>
</reference>
<proteinExistence type="predicted"/>
<keyword evidence="1" id="KW-0812">Transmembrane</keyword>
<evidence type="ECO:0000313" key="3">
    <source>
        <dbReference type="Proteomes" id="UP001209486"/>
    </source>
</evidence>
<protein>
    <submittedName>
        <fullName evidence="2">Uncharacterized protein</fullName>
    </submittedName>
</protein>
<feature type="transmembrane region" description="Helical" evidence="1">
    <location>
        <begin position="6"/>
        <end position="39"/>
    </location>
</feature>
<evidence type="ECO:0000313" key="2">
    <source>
        <dbReference type="EMBL" id="MCU9969301.1"/>
    </source>
</evidence>
<gene>
    <name evidence="2" type="ORF">FYZ43_07830</name>
</gene>
<keyword evidence="1" id="KW-0472">Membrane</keyword>
<evidence type="ECO:0000256" key="1">
    <source>
        <dbReference type="SAM" id="Phobius"/>
    </source>
</evidence>
<comment type="caution">
    <text evidence="2">The sequence shown here is derived from an EMBL/GenBank/DDBJ whole genome shotgun (WGS) entry which is preliminary data.</text>
</comment>